<feature type="domain" description="AMP-binding enzyme C-terminal" evidence="2">
    <location>
        <begin position="452"/>
        <end position="531"/>
    </location>
</feature>
<dbReference type="RefSeq" id="WP_160364767.1">
    <property type="nucleotide sequence ID" value="NZ_JACEIB010000001.1"/>
</dbReference>
<dbReference type="Pfam" id="PF00501">
    <property type="entry name" value="AMP-binding"/>
    <property type="match status" value="1"/>
</dbReference>
<sequence>MPLRFAEPATEAYRFPLTIRHLLDSALTTAGDRRIVYRDQGSWTYREFAARVGRLASLLEGVGAEQGMTVAVMDWDSHRYLEAYFAIPMMGAVLQTVNVRLPPPQVAYTLNHAHAEILLVHRDFFPLVDAILPSLPGIKAVIAIMDGAEGELPPYAKGEYEALSAAASPDYPFEDFDENALATTFYTTGTTGNPKGVCFTHRQLVLHTLTCNAPFGTQEGTGFGYSDVYMPLTPMFHVHAWGVPYVATMLGMTQVYPGRYEPEMLCRLRTEHKVTYSHCVPTILRMVLDAADATGADVSGWTLTIGGSALSAQLCEEGRRRGMRLIAGYGMSETAPLVAVARIRPGTEGDEAAEIEALTATVPAPMVSARIVDEDMNDVAHDGRARGELVLRAPWLTPCYTGDAKASETLWRGGWMHTQDIATIDPDGYIRIRDRLKDVIKTGGEWIDSIQLEELVATAESVAEAAVVAVPDAKWGERPLAVVVPKPGAAPTLDELNAPVEKAIGAGAITRYAKLERFEIVDALPRTSVGKIDKKLIRANLAEMAKEVTAA</sequence>
<proteinExistence type="predicted"/>
<evidence type="ECO:0000259" key="2">
    <source>
        <dbReference type="Pfam" id="PF13193"/>
    </source>
</evidence>
<dbReference type="GO" id="GO:0016877">
    <property type="term" value="F:ligase activity, forming carbon-sulfur bonds"/>
    <property type="evidence" value="ECO:0007669"/>
    <property type="project" value="UniProtKB-ARBA"/>
</dbReference>
<dbReference type="AlphaFoldDB" id="A0A838L0C5"/>
<feature type="domain" description="AMP-dependent synthetase/ligase" evidence="1">
    <location>
        <begin position="28"/>
        <end position="400"/>
    </location>
</feature>
<keyword evidence="4" id="KW-1185">Reference proteome</keyword>
<evidence type="ECO:0000313" key="4">
    <source>
        <dbReference type="Proteomes" id="UP000570166"/>
    </source>
</evidence>
<dbReference type="InterPro" id="IPR000873">
    <property type="entry name" value="AMP-dep_synth/lig_dom"/>
</dbReference>
<organism evidence="3 4">
    <name type="scientific">Sphingomonas chungangi</name>
    <dbReference type="NCBI Taxonomy" id="2683589"/>
    <lineage>
        <taxon>Bacteria</taxon>
        <taxon>Pseudomonadati</taxon>
        <taxon>Pseudomonadota</taxon>
        <taxon>Alphaproteobacteria</taxon>
        <taxon>Sphingomonadales</taxon>
        <taxon>Sphingomonadaceae</taxon>
        <taxon>Sphingomonas</taxon>
    </lineage>
</organism>
<keyword evidence="3" id="KW-0436">Ligase</keyword>
<dbReference type="Proteomes" id="UP000570166">
    <property type="component" value="Unassembled WGS sequence"/>
</dbReference>
<dbReference type="Gene3D" id="3.30.300.30">
    <property type="match status" value="1"/>
</dbReference>
<dbReference type="InterPro" id="IPR025110">
    <property type="entry name" value="AMP-bd_C"/>
</dbReference>
<name>A0A838L0C5_9SPHN</name>
<dbReference type="Gene3D" id="3.40.50.12780">
    <property type="entry name" value="N-terminal domain of ligase-like"/>
    <property type="match status" value="1"/>
</dbReference>
<dbReference type="InterPro" id="IPR045851">
    <property type="entry name" value="AMP-bd_C_sf"/>
</dbReference>
<dbReference type="InterPro" id="IPR050237">
    <property type="entry name" value="ATP-dep_AMP-bd_enzyme"/>
</dbReference>
<dbReference type="Pfam" id="PF13193">
    <property type="entry name" value="AMP-binding_C"/>
    <property type="match status" value="1"/>
</dbReference>
<protein>
    <submittedName>
        <fullName evidence="3">Long-chain-fatty-acid--CoA ligase</fullName>
    </submittedName>
</protein>
<dbReference type="PANTHER" id="PTHR43767">
    <property type="entry name" value="LONG-CHAIN-FATTY-ACID--COA LIGASE"/>
    <property type="match status" value="1"/>
</dbReference>
<dbReference type="EMBL" id="JACEIB010000001">
    <property type="protein sequence ID" value="MBA2932664.1"/>
    <property type="molecule type" value="Genomic_DNA"/>
</dbReference>
<gene>
    <name evidence="3" type="ORF">HZF05_01020</name>
</gene>
<dbReference type="PANTHER" id="PTHR43767:SF11">
    <property type="entry name" value="MEDIUM-CHAIN-FATTY-ACID--COA LIGASE"/>
    <property type="match status" value="1"/>
</dbReference>
<accession>A0A838L0C5</accession>
<evidence type="ECO:0000259" key="1">
    <source>
        <dbReference type="Pfam" id="PF00501"/>
    </source>
</evidence>
<dbReference type="InterPro" id="IPR042099">
    <property type="entry name" value="ANL_N_sf"/>
</dbReference>
<evidence type="ECO:0000313" key="3">
    <source>
        <dbReference type="EMBL" id="MBA2932664.1"/>
    </source>
</evidence>
<comment type="caution">
    <text evidence="3">The sequence shown here is derived from an EMBL/GenBank/DDBJ whole genome shotgun (WGS) entry which is preliminary data.</text>
</comment>
<reference evidence="3 4" key="1">
    <citation type="submission" date="2020-07" db="EMBL/GenBank/DDBJ databases">
        <authorList>
            <person name="Sun Q."/>
        </authorList>
    </citation>
    <scope>NUCLEOTIDE SEQUENCE [LARGE SCALE GENOMIC DNA]</scope>
    <source>
        <strain evidence="3 4">CGMCC 1.13654</strain>
    </source>
</reference>
<dbReference type="NCBIfam" id="NF004837">
    <property type="entry name" value="PRK06187.1"/>
    <property type="match status" value="1"/>
</dbReference>
<dbReference type="SUPFAM" id="SSF56801">
    <property type="entry name" value="Acetyl-CoA synthetase-like"/>
    <property type="match status" value="1"/>
</dbReference>